<sequence length="74" mass="8434">MAFRIVDALSVSFLLASSGNILAGIGSACIILYYLSMLKINVINKEYQGRWKNYFTSFIRPLKKEVNTRNNKKT</sequence>
<dbReference type="PROSITE" id="PS51257">
    <property type="entry name" value="PROKAR_LIPOPROTEIN"/>
    <property type="match status" value="1"/>
</dbReference>
<name>A0A1H3YNL5_BIZPA</name>
<proteinExistence type="predicted"/>
<reference evidence="2 3" key="1">
    <citation type="submission" date="2016-10" db="EMBL/GenBank/DDBJ databases">
        <authorList>
            <person name="de Groot N.N."/>
        </authorList>
    </citation>
    <scope>NUCLEOTIDE SEQUENCE [LARGE SCALE GENOMIC DNA]</scope>
    <source>
        <strain evidence="2 3">DSM 23842</strain>
    </source>
</reference>
<dbReference type="RefSeq" id="WP_092133340.1">
    <property type="nucleotide sequence ID" value="NZ_FNQK01000007.1"/>
</dbReference>
<organism evidence="2 3">
    <name type="scientific">Bizionia paragorgiae</name>
    <dbReference type="NCBI Taxonomy" id="283786"/>
    <lineage>
        <taxon>Bacteria</taxon>
        <taxon>Pseudomonadati</taxon>
        <taxon>Bacteroidota</taxon>
        <taxon>Flavobacteriia</taxon>
        <taxon>Flavobacteriales</taxon>
        <taxon>Flavobacteriaceae</taxon>
        <taxon>Bizionia</taxon>
    </lineage>
</organism>
<keyword evidence="3" id="KW-1185">Reference proteome</keyword>
<gene>
    <name evidence="2" type="ORF">SAMN04487990_10717</name>
</gene>
<protein>
    <submittedName>
        <fullName evidence="2">Uncharacterized protein</fullName>
    </submittedName>
</protein>
<keyword evidence="1" id="KW-1133">Transmembrane helix</keyword>
<accession>A0A1H3YNL5</accession>
<evidence type="ECO:0000313" key="3">
    <source>
        <dbReference type="Proteomes" id="UP000198846"/>
    </source>
</evidence>
<dbReference type="OrthoDB" id="10002033at2"/>
<dbReference type="EMBL" id="FNQK01000007">
    <property type="protein sequence ID" value="SEA13093.1"/>
    <property type="molecule type" value="Genomic_DNA"/>
</dbReference>
<keyword evidence="1" id="KW-0812">Transmembrane</keyword>
<keyword evidence="1" id="KW-0472">Membrane</keyword>
<dbReference type="STRING" id="283786.SAMN04487990_10717"/>
<feature type="transmembrane region" description="Helical" evidence="1">
    <location>
        <begin position="12"/>
        <end position="35"/>
    </location>
</feature>
<evidence type="ECO:0000313" key="2">
    <source>
        <dbReference type="EMBL" id="SEA13093.1"/>
    </source>
</evidence>
<dbReference type="Proteomes" id="UP000198846">
    <property type="component" value="Unassembled WGS sequence"/>
</dbReference>
<evidence type="ECO:0000256" key="1">
    <source>
        <dbReference type="SAM" id="Phobius"/>
    </source>
</evidence>
<dbReference type="AlphaFoldDB" id="A0A1H3YNL5"/>